<reference evidence="2" key="2">
    <citation type="submission" date="2020-09" db="EMBL/GenBank/DDBJ databases">
        <authorList>
            <person name="Sun Q."/>
            <person name="Zhou Y."/>
        </authorList>
    </citation>
    <scope>NUCLEOTIDE SEQUENCE</scope>
    <source>
        <strain evidence="2">CGMCC 1.12360</strain>
    </source>
</reference>
<dbReference type="Pfam" id="PF01584">
    <property type="entry name" value="CheW"/>
    <property type="match status" value="1"/>
</dbReference>
<reference evidence="2" key="1">
    <citation type="journal article" date="2014" name="Int. J. Syst. Evol. Microbiol.">
        <title>Complete genome sequence of Corynebacterium casei LMG S-19264T (=DSM 44701T), isolated from a smear-ripened cheese.</title>
        <authorList>
            <consortium name="US DOE Joint Genome Institute (JGI-PGF)"/>
            <person name="Walter F."/>
            <person name="Albersmeier A."/>
            <person name="Kalinowski J."/>
            <person name="Ruckert C."/>
        </authorList>
    </citation>
    <scope>NUCLEOTIDE SEQUENCE</scope>
    <source>
        <strain evidence="2">CGMCC 1.12360</strain>
    </source>
</reference>
<feature type="domain" description="CheW-like" evidence="1">
    <location>
        <begin position="4"/>
        <end position="144"/>
    </location>
</feature>
<proteinExistence type="predicted"/>
<dbReference type="SMART" id="SM00260">
    <property type="entry name" value="CheW"/>
    <property type="match status" value="1"/>
</dbReference>
<dbReference type="GO" id="GO:0006935">
    <property type="term" value="P:chemotaxis"/>
    <property type="evidence" value="ECO:0007669"/>
    <property type="project" value="InterPro"/>
</dbReference>
<dbReference type="PROSITE" id="PS50851">
    <property type="entry name" value="CHEW"/>
    <property type="match status" value="1"/>
</dbReference>
<name>A0A8J2ZS45_9BACI</name>
<dbReference type="InterPro" id="IPR002545">
    <property type="entry name" value="CheW-lke_dom"/>
</dbReference>
<dbReference type="InterPro" id="IPR039315">
    <property type="entry name" value="CheW"/>
</dbReference>
<accession>A0A8J2ZS45</accession>
<dbReference type="PANTHER" id="PTHR22617:SF23">
    <property type="entry name" value="CHEMOTAXIS PROTEIN CHEW"/>
    <property type="match status" value="1"/>
</dbReference>
<dbReference type="Proteomes" id="UP000602050">
    <property type="component" value="Unassembled WGS sequence"/>
</dbReference>
<dbReference type="EMBL" id="BMEV01000018">
    <property type="protein sequence ID" value="GGH74232.1"/>
    <property type="molecule type" value="Genomic_DNA"/>
</dbReference>
<dbReference type="SUPFAM" id="SSF50341">
    <property type="entry name" value="CheW-like"/>
    <property type="match status" value="1"/>
</dbReference>
<dbReference type="RefSeq" id="WP_188391567.1">
    <property type="nucleotide sequence ID" value="NZ_BMEV01000018.1"/>
</dbReference>
<dbReference type="GO" id="GO:0005829">
    <property type="term" value="C:cytosol"/>
    <property type="evidence" value="ECO:0007669"/>
    <property type="project" value="TreeGrafter"/>
</dbReference>
<protein>
    <recommendedName>
        <fullName evidence="1">CheW-like domain-containing protein</fullName>
    </recommendedName>
</protein>
<dbReference type="GO" id="GO:0007165">
    <property type="term" value="P:signal transduction"/>
    <property type="evidence" value="ECO:0007669"/>
    <property type="project" value="InterPro"/>
</dbReference>
<dbReference type="Gene3D" id="2.40.50.180">
    <property type="entry name" value="CheA-289, Domain 4"/>
    <property type="match status" value="1"/>
</dbReference>
<dbReference type="AlphaFoldDB" id="A0A8J2ZS45"/>
<dbReference type="Gene3D" id="2.30.30.40">
    <property type="entry name" value="SH3 Domains"/>
    <property type="match status" value="1"/>
</dbReference>
<comment type="caution">
    <text evidence="2">The sequence shown here is derived from an EMBL/GenBank/DDBJ whole genome shotgun (WGS) entry which is preliminary data.</text>
</comment>
<gene>
    <name evidence="2" type="ORF">GCM10010978_12890</name>
</gene>
<evidence type="ECO:0000313" key="3">
    <source>
        <dbReference type="Proteomes" id="UP000602050"/>
    </source>
</evidence>
<dbReference type="InterPro" id="IPR036061">
    <property type="entry name" value="CheW-like_dom_sf"/>
</dbReference>
<keyword evidence="3" id="KW-1185">Reference proteome</keyword>
<evidence type="ECO:0000259" key="1">
    <source>
        <dbReference type="PROSITE" id="PS50851"/>
    </source>
</evidence>
<sequence>MSETAKYIIFKLREQSFAVDIHQVISIERIQKLTEVPRTSKFIKGVTQIRDVTTPIIDLKERLYMPKSEVTDDFRILVIQFNEMQIGLIIDAAEEVKDIANSAIQPAPPIIGGVKQTFVKGIAKLDEELLIILELETILNAEEISELEKVID</sequence>
<evidence type="ECO:0000313" key="2">
    <source>
        <dbReference type="EMBL" id="GGH74232.1"/>
    </source>
</evidence>
<organism evidence="2 3">
    <name type="scientific">Compostibacillus humi</name>
    <dbReference type="NCBI Taxonomy" id="1245525"/>
    <lineage>
        <taxon>Bacteria</taxon>
        <taxon>Bacillati</taxon>
        <taxon>Bacillota</taxon>
        <taxon>Bacilli</taxon>
        <taxon>Bacillales</taxon>
        <taxon>Bacillaceae</taxon>
        <taxon>Compostibacillus</taxon>
    </lineage>
</organism>
<dbReference type="PANTHER" id="PTHR22617">
    <property type="entry name" value="CHEMOTAXIS SENSOR HISTIDINE KINASE-RELATED"/>
    <property type="match status" value="1"/>
</dbReference>